<dbReference type="Gene3D" id="3.40.1730.10">
    <property type="entry name" value="pa0076 domain"/>
    <property type="match status" value="1"/>
</dbReference>
<dbReference type="InterPro" id="IPR017748">
    <property type="entry name" value="TagF"/>
</dbReference>
<comment type="caution">
    <text evidence="2">The sequence shown here is derived from an EMBL/GenBank/DDBJ whole genome shotgun (WGS) entry which is preliminary data.</text>
</comment>
<dbReference type="Pfam" id="PF09867">
    <property type="entry name" value="TagF_N"/>
    <property type="match status" value="1"/>
</dbReference>
<keyword evidence="3" id="KW-1185">Reference proteome</keyword>
<evidence type="ECO:0000313" key="3">
    <source>
        <dbReference type="Proteomes" id="UP000253370"/>
    </source>
</evidence>
<dbReference type="PIRSF" id="PIRSF029287">
    <property type="entry name" value="UCP029287"/>
    <property type="match status" value="1"/>
</dbReference>
<sequence length="227" mass="24178">MGRVGAYGKMPALGDFMRIAPPAGFVEPWDRWLQEGMRAARDRLGARWQACFLTAPIWRFSLAPGLAGTHGVWGVLMPSVDRVGRMFPLTLVAPIPAKVDPVRWHFTVTAAFEELEEIALDALSDTMTRDALAQRLGACAPPVLSATGRVIREGAALLLDEPPDGAALAGLAGHLAGERRARPSIWSQTGEAGTQILLDDGLPAADRAHRLFDPGGAGPEAAERSTA</sequence>
<dbReference type="AlphaFoldDB" id="A0A365UCZ7"/>
<evidence type="ECO:0000313" key="2">
    <source>
        <dbReference type="EMBL" id="RBI87381.1"/>
    </source>
</evidence>
<dbReference type="OrthoDB" id="9801841at2"/>
<accession>A0A365UCZ7</accession>
<dbReference type="Proteomes" id="UP000253370">
    <property type="component" value="Unassembled WGS sequence"/>
</dbReference>
<organism evidence="2 3">
    <name type="scientific">Rhodosalinus halophilus</name>
    <dbReference type="NCBI Taxonomy" id="2259333"/>
    <lineage>
        <taxon>Bacteria</taxon>
        <taxon>Pseudomonadati</taxon>
        <taxon>Pseudomonadota</taxon>
        <taxon>Alphaproteobacteria</taxon>
        <taxon>Rhodobacterales</taxon>
        <taxon>Paracoccaceae</taxon>
        <taxon>Rhodosalinus</taxon>
    </lineage>
</organism>
<protein>
    <submittedName>
        <fullName evidence="2">Type VI secretion system-associated protein TagF</fullName>
    </submittedName>
</protein>
<dbReference type="NCBIfam" id="TIGR03373">
    <property type="entry name" value="VI_minor_4"/>
    <property type="match status" value="1"/>
</dbReference>
<evidence type="ECO:0000256" key="1">
    <source>
        <dbReference type="SAM" id="MobiDB-lite"/>
    </source>
</evidence>
<feature type="region of interest" description="Disordered" evidence="1">
    <location>
        <begin position="208"/>
        <end position="227"/>
    </location>
</feature>
<proteinExistence type="predicted"/>
<dbReference type="EMBL" id="QNTQ01000001">
    <property type="protein sequence ID" value="RBI87381.1"/>
    <property type="molecule type" value="Genomic_DNA"/>
</dbReference>
<reference evidence="2 3" key="1">
    <citation type="submission" date="2018-07" db="EMBL/GenBank/DDBJ databases">
        <title>Rhodosalinus sp. strain E84T genomic sequence and assembly.</title>
        <authorList>
            <person name="Liu Z.-W."/>
            <person name="Lu D.-C."/>
        </authorList>
    </citation>
    <scope>NUCLEOTIDE SEQUENCE [LARGE SCALE GENOMIC DNA]</scope>
    <source>
        <strain evidence="2 3">E84</strain>
    </source>
</reference>
<dbReference type="InterPro" id="IPR038225">
    <property type="entry name" value="TagF_sf"/>
</dbReference>
<name>A0A365UCZ7_9RHOB</name>
<dbReference type="RefSeq" id="WP_113287405.1">
    <property type="nucleotide sequence ID" value="NZ_QNTQ01000001.1"/>
</dbReference>
<gene>
    <name evidence="2" type="primary">tagF</name>
    <name evidence="2" type="ORF">DRV85_00110</name>
</gene>